<dbReference type="InterPro" id="IPR014214">
    <property type="entry name" value="Dipicolinic_acid_synth_B"/>
</dbReference>
<evidence type="ECO:0000313" key="2">
    <source>
        <dbReference type="EMBL" id="QUI23032.1"/>
    </source>
</evidence>
<proteinExistence type="predicted"/>
<dbReference type="Gene3D" id="3.40.50.1950">
    <property type="entry name" value="Flavin prenyltransferase-like"/>
    <property type="match status" value="1"/>
</dbReference>
<evidence type="ECO:0000313" key="3">
    <source>
        <dbReference type="Proteomes" id="UP000683246"/>
    </source>
</evidence>
<dbReference type="InterPro" id="IPR036551">
    <property type="entry name" value="Flavin_trans-like"/>
</dbReference>
<reference evidence="2" key="1">
    <citation type="submission" date="2020-07" db="EMBL/GenBank/DDBJ databases">
        <title>Vallitalea pronyensis genome.</title>
        <authorList>
            <person name="Postec A."/>
        </authorList>
    </citation>
    <scope>NUCLEOTIDE SEQUENCE</scope>
    <source>
        <strain evidence="2">FatNI3</strain>
    </source>
</reference>
<dbReference type="InterPro" id="IPR003382">
    <property type="entry name" value="Flavoprotein"/>
</dbReference>
<sequence>MKALEGIKIGFAVCGSFCTIAKVFEPIKRLMDDGAEVYPMMSVNAASIDTRFGKAEDFKKELETITGNPIQTKIEETEQIGPQKLYDILVVAPCTGNTMAKLANAITDTSVLMAMKATLRNAYPVVIAIATNDGLGLNLKNFGVLMNTEHVYFVPFGQDNYKKKKNSLVAKMDLIYDTILEALEGRQIQPVLVEYE</sequence>
<protein>
    <submittedName>
        <fullName evidence="2">Dipicolinate synthase subunit B</fullName>
    </submittedName>
</protein>
<evidence type="ECO:0000259" key="1">
    <source>
        <dbReference type="Pfam" id="PF02441"/>
    </source>
</evidence>
<dbReference type="RefSeq" id="WP_212698532.1">
    <property type="nucleotide sequence ID" value="NZ_CP058649.1"/>
</dbReference>
<dbReference type="SUPFAM" id="SSF52507">
    <property type="entry name" value="Homo-oligomeric flavin-containing Cys decarboxylases, HFCD"/>
    <property type="match status" value="1"/>
</dbReference>
<dbReference type="KEGG" id="vpy:HZI73_12355"/>
<dbReference type="Proteomes" id="UP000683246">
    <property type="component" value="Chromosome"/>
</dbReference>
<gene>
    <name evidence="2" type="ORF">HZI73_12355</name>
</gene>
<feature type="domain" description="Flavoprotein" evidence="1">
    <location>
        <begin position="8"/>
        <end position="180"/>
    </location>
</feature>
<dbReference type="PIRSF" id="PIRSF001390">
    <property type="entry name" value="Dipicolinate_synth_subunit_B"/>
    <property type="match status" value="1"/>
</dbReference>
<dbReference type="AlphaFoldDB" id="A0A8J8MKC9"/>
<dbReference type="GO" id="GO:0003824">
    <property type="term" value="F:catalytic activity"/>
    <property type="evidence" value="ECO:0007669"/>
    <property type="project" value="InterPro"/>
</dbReference>
<dbReference type="EMBL" id="CP058649">
    <property type="protein sequence ID" value="QUI23032.1"/>
    <property type="molecule type" value="Genomic_DNA"/>
</dbReference>
<accession>A0A8J8MKC9</accession>
<dbReference type="Pfam" id="PF02441">
    <property type="entry name" value="Flavoprotein"/>
    <property type="match status" value="1"/>
</dbReference>
<keyword evidence="3" id="KW-1185">Reference proteome</keyword>
<dbReference type="NCBIfam" id="NF006161">
    <property type="entry name" value="PRK08305.1"/>
    <property type="match status" value="1"/>
</dbReference>
<dbReference type="NCBIfam" id="TIGR02852">
    <property type="entry name" value="spore_dpaB"/>
    <property type="match status" value="1"/>
</dbReference>
<name>A0A8J8MKC9_9FIRM</name>
<organism evidence="2 3">
    <name type="scientific">Vallitalea pronyensis</name>
    <dbReference type="NCBI Taxonomy" id="1348613"/>
    <lineage>
        <taxon>Bacteria</taxon>
        <taxon>Bacillati</taxon>
        <taxon>Bacillota</taxon>
        <taxon>Clostridia</taxon>
        <taxon>Lachnospirales</taxon>
        <taxon>Vallitaleaceae</taxon>
        <taxon>Vallitalea</taxon>
    </lineage>
</organism>